<evidence type="ECO:0000256" key="5">
    <source>
        <dbReference type="ARBA" id="ARBA00023136"/>
    </source>
</evidence>
<feature type="transmembrane region" description="Helical" evidence="6">
    <location>
        <begin position="7"/>
        <end position="29"/>
    </location>
</feature>
<dbReference type="PIRSF" id="PIRSF006324">
    <property type="entry name" value="LeuE"/>
    <property type="match status" value="1"/>
</dbReference>
<evidence type="ECO:0000256" key="3">
    <source>
        <dbReference type="ARBA" id="ARBA00022692"/>
    </source>
</evidence>
<evidence type="ECO:0000256" key="6">
    <source>
        <dbReference type="SAM" id="Phobius"/>
    </source>
</evidence>
<evidence type="ECO:0000256" key="1">
    <source>
        <dbReference type="ARBA" id="ARBA00004651"/>
    </source>
</evidence>
<organism evidence="7 8">
    <name type="scientific">Devosia neptuniae</name>
    <dbReference type="NCBI Taxonomy" id="191302"/>
    <lineage>
        <taxon>Bacteria</taxon>
        <taxon>Pseudomonadati</taxon>
        <taxon>Pseudomonadota</taxon>
        <taxon>Alphaproteobacteria</taxon>
        <taxon>Hyphomicrobiales</taxon>
        <taxon>Devosiaceae</taxon>
        <taxon>Devosia</taxon>
    </lineage>
</organism>
<evidence type="ECO:0000256" key="4">
    <source>
        <dbReference type="ARBA" id="ARBA00022989"/>
    </source>
</evidence>
<keyword evidence="2" id="KW-1003">Cell membrane</keyword>
<dbReference type="EMBL" id="CP104965">
    <property type="protein sequence ID" value="UXN69222.1"/>
    <property type="molecule type" value="Genomic_DNA"/>
</dbReference>
<dbReference type="Proteomes" id="UP001061862">
    <property type="component" value="Chromosome"/>
</dbReference>
<evidence type="ECO:0000313" key="8">
    <source>
        <dbReference type="Proteomes" id="UP001061862"/>
    </source>
</evidence>
<keyword evidence="5 6" id="KW-0472">Membrane</keyword>
<gene>
    <name evidence="7" type="ORF">N8A98_18575</name>
</gene>
<name>A0ABY6CDI6_9HYPH</name>
<proteinExistence type="predicted"/>
<reference evidence="7 8" key="1">
    <citation type="submission" date="2022-09" db="EMBL/GenBank/DDBJ databases">
        <title>Interaction between co-microsymbionts with complementary sets of symbiotic genes in legume-rhizobium systems.</title>
        <authorList>
            <person name="Safronova V."/>
            <person name="Sazanova A."/>
            <person name="Afonin A."/>
            <person name="Chirak E."/>
        </authorList>
    </citation>
    <scope>NUCLEOTIDE SEQUENCE [LARGE SCALE GENOMIC DNA]</scope>
    <source>
        <strain evidence="7 8">A18/4-1</strain>
    </source>
</reference>
<evidence type="ECO:0000313" key="7">
    <source>
        <dbReference type="EMBL" id="UXN69222.1"/>
    </source>
</evidence>
<protein>
    <submittedName>
        <fullName evidence="7">LysE family translocator</fullName>
    </submittedName>
</protein>
<dbReference type="Pfam" id="PF01810">
    <property type="entry name" value="LysE"/>
    <property type="match status" value="1"/>
</dbReference>
<sequence length="215" mass="21802">MPDTSQLILYFGACLLLAITPGPGIFYVAARTLAGGRAEGIASSFGNGLGGMVHVLAGALGVSAIVLASAELFTLLKFAGAAYLVWIGIRTIQAARRDARAALGGELVASAVGAGRAFREGVLVEALNPKTAAFFLAFIPQFIDPAAGNVALQFVALGTVSVVLNTLADIVVAFAASRIRAGAAANPSLVRRLREASGGAMIALAGVLVLARRPS</sequence>
<dbReference type="RefSeq" id="WP_262167531.1">
    <property type="nucleotide sequence ID" value="NZ_CP104965.1"/>
</dbReference>
<keyword evidence="8" id="KW-1185">Reference proteome</keyword>
<feature type="transmembrane region" description="Helical" evidence="6">
    <location>
        <begin position="75"/>
        <end position="93"/>
    </location>
</feature>
<keyword evidence="3 6" id="KW-0812">Transmembrane</keyword>
<accession>A0ABY6CDI6</accession>
<comment type="subcellular location">
    <subcellularLocation>
        <location evidence="1">Cell membrane</location>
        <topology evidence="1">Multi-pass membrane protein</topology>
    </subcellularLocation>
</comment>
<dbReference type="PANTHER" id="PTHR30086:SF20">
    <property type="entry name" value="ARGININE EXPORTER PROTEIN ARGO-RELATED"/>
    <property type="match status" value="1"/>
</dbReference>
<dbReference type="PANTHER" id="PTHR30086">
    <property type="entry name" value="ARGININE EXPORTER PROTEIN ARGO"/>
    <property type="match status" value="1"/>
</dbReference>
<feature type="transmembrane region" description="Helical" evidence="6">
    <location>
        <begin position="150"/>
        <end position="175"/>
    </location>
</feature>
<dbReference type="InterPro" id="IPR001123">
    <property type="entry name" value="LeuE-type"/>
</dbReference>
<evidence type="ECO:0000256" key="2">
    <source>
        <dbReference type="ARBA" id="ARBA00022475"/>
    </source>
</evidence>
<keyword evidence="4 6" id="KW-1133">Transmembrane helix</keyword>